<dbReference type="GO" id="GO:0004674">
    <property type="term" value="F:protein serine/threonine kinase activity"/>
    <property type="evidence" value="ECO:0007669"/>
    <property type="project" value="UniProtKB-KW"/>
</dbReference>
<dbReference type="AlphaFoldDB" id="A0A811NBQ2"/>
<dbReference type="SMART" id="SM00220">
    <property type="entry name" value="S_TKc"/>
    <property type="match status" value="1"/>
</dbReference>
<dbReference type="InterPro" id="IPR018097">
    <property type="entry name" value="EGF_Ca-bd_CS"/>
</dbReference>
<dbReference type="InterPro" id="IPR049883">
    <property type="entry name" value="NOTCH1_EGF-like"/>
</dbReference>
<dbReference type="PROSITE" id="PS00010">
    <property type="entry name" value="ASX_HYDROXYL"/>
    <property type="match status" value="1"/>
</dbReference>
<evidence type="ECO:0000256" key="7">
    <source>
        <dbReference type="ARBA" id="ARBA00023157"/>
    </source>
</evidence>
<dbReference type="CDD" id="cd00054">
    <property type="entry name" value="EGF_CA"/>
    <property type="match status" value="1"/>
</dbReference>
<dbReference type="SMART" id="SM00181">
    <property type="entry name" value="EGF"/>
    <property type="match status" value="2"/>
</dbReference>
<dbReference type="OrthoDB" id="4062651at2759"/>
<keyword evidence="10" id="KW-1133">Transmembrane helix</keyword>
<dbReference type="Gene3D" id="2.10.25.10">
    <property type="entry name" value="Laminin"/>
    <property type="match status" value="2"/>
</dbReference>
<dbReference type="InterPro" id="IPR000152">
    <property type="entry name" value="EGF-type_Asp/Asn_hydroxyl_site"/>
</dbReference>
<evidence type="ECO:0000256" key="5">
    <source>
        <dbReference type="ARBA" id="ARBA00022777"/>
    </source>
</evidence>
<dbReference type="Pfam" id="PF00069">
    <property type="entry name" value="Pkinase"/>
    <property type="match status" value="2"/>
</dbReference>
<dbReference type="FunFam" id="3.30.200.20:FF:000337">
    <property type="entry name" value="Wall-associated receptor kinase 3"/>
    <property type="match status" value="1"/>
</dbReference>
<keyword evidence="7 8" id="KW-1015">Disulfide bond</keyword>
<evidence type="ECO:0000256" key="9">
    <source>
        <dbReference type="PROSITE-ProRule" id="PRU10141"/>
    </source>
</evidence>
<feature type="domain" description="Protein kinase" evidence="11">
    <location>
        <begin position="256"/>
        <end position="508"/>
    </location>
</feature>
<dbReference type="PROSITE" id="PS50026">
    <property type="entry name" value="EGF_3"/>
    <property type="match status" value="1"/>
</dbReference>
<evidence type="ECO:0000256" key="1">
    <source>
        <dbReference type="ARBA" id="ARBA00022527"/>
    </source>
</evidence>
<gene>
    <name evidence="13" type="ORF">NCGR_LOCUS14707</name>
</gene>
<dbReference type="GO" id="GO:0005524">
    <property type="term" value="F:ATP binding"/>
    <property type="evidence" value="ECO:0007669"/>
    <property type="project" value="UniProtKB-UniRule"/>
</dbReference>
<keyword evidence="3" id="KW-0808">Transferase</keyword>
<dbReference type="GO" id="GO:0005509">
    <property type="term" value="F:calcium ion binding"/>
    <property type="evidence" value="ECO:0007669"/>
    <property type="project" value="InterPro"/>
</dbReference>
<dbReference type="PROSITE" id="PS50011">
    <property type="entry name" value="PROTEIN_KINASE_DOM"/>
    <property type="match status" value="1"/>
</dbReference>
<sequence>MSSCSPGSGCCEAHVPADMGYCKSYFNPDYNDTTACGYTVVMEAKAFSYSTTYRSSSSFWYANNGTVPVVMDWRITNDTCERAQLNDPSSYACVSDNSECVNTTNGPGYRCKCLDGYQGNPYVREGGCTDIDECQSNTTNNCAARGAKTCINIQGGYTCLCPPGKTMMDDRCIANQKSSSWVIPVVGSSVGLVVLVVTITCAYLILQRRKLQHIKQRYFQQHGGMMLFEEIKSQQGSSIAFKIFSEAELQEATDKFDEKRVLGQGGHGTVYKGLLKGNVEVAVKRCMSIDEQHKKEFGKEMLILSQINHRNIVKLLGCCLEVQVPMLIAHQSAEALAYLHSWASPPILHGDVKSSNILIDCDYTAKVSDFGASILAPTDESQFVTLVQGTCGYLDPEYMQTCHLTDKSDVYSFGVVLLELLTRKKPFNLDAPEDEKSLALRFISVTKEGRLEEILDDQLKNDENMEFLEEIAELAKQCLEIFGANRPSMREVSERLDRLRKVMQHPWEQQQNPEEMELLLGESSLASSEIVNTGILSIEKKAARNLESGR</sequence>
<dbReference type="Proteomes" id="UP000604825">
    <property type="component" value="Unassembled WGS sequence"/>
</dbReference>
<dbReference type="InterPro" id="IPR011009">
    <property type="entry name" value="Kinase-like_dom_sf"/>
</dbReference>
<keyword evidence="1" id="KW-0723">Serine/threonine-protein kinase</keyword>
<evidence type="ECO:0000313" key="13">
    <source>
        <dbReference type="EMBL" id="CAD6221431.1"/>
    </source>
</evidence>
<reference evidence="13" key="1">
    <citation type="submission" date="2020-10" db="EMBL/GenBank/DDBJ databases">
        <authorList>
            <person name="Han B."/>
            <person name="Lu T."/>
            <person name="Zhao Q."/>
            <person name="Huang X."/>
            <person name="Zhao Y."/>
        </authorList>
    </citation>
    <scope>NUCLEOTIDE SEQUENCE</scope>
</reference>
<keyword evidence="2 8" id="KW-0245">EGF-like domain</keyword>
<feature type="domain" description="EGF-like" evidence="12">
    <location>
        <begin position="130"/>
        <end position="173"/>
    </location>
</feature>
<accession>A0A811NBQ2</accession>
<evidence type="ECO:0000256" key="10">
    <source>
        <dbReference type="SAM" id="Phobius"/>
    </source>
</evidence>
<dbReference type="InterPro" id="IPR045274">
    <property type="entry name" value="WAK-like"/>
</dbReference>
<evidence type="ECO:0000256" key="6">
    <source>
        <dbReference type="ARBA" id="ARBA00022840"/>
    </source>
</evidence>
<evidence type="ECO:0000256" key="8">
    <source>
        <dbReference type="PROSITE-ProRule" id="PRU00076"/>
    </source>
</evidence>
<keyword evidence="5" id="KW-0418">Kinase</keyword>
<dbReference type="InterPro" id="IPR017441">
    <property type="entry name" value="Protein_kinase_ATP_BS"/>
</dbReference>
<dbReference type="InterPro" id="IPR000742">
    <property type="entry name" value="EGF"/>
</dbReference>
<dbReference type="PROSITE" id="PS01187">
    <property type="entry name" value="EGF_CA"/>
    <property type="match status" value="1"/>
</dbReference>
<dbReference type="SMART" id="SM00179">
    <property type="entry name" value="EGF_CA"/>
    <property type="match status" value="1"/>
</dbReference>
<keyword evidence="10" id="KW-0472">Membrane</keyword>
<dbReference type="EMBL" id="CAJGYO010000003">
    <property type="protein sequence ID" value="CAD6221431.1"/>
    <property type="molecule type" value="Genomic_DNA"/>
</dbReference>
<feature type="binding site" evidence="9">
    <location>
        <position position="284"/>
    </location>
    <ligand>
        <name>ATP</name>
        <dbReference type="ChEBI" id="CHEBI:30616"/>
    </ligand>
</feature>
<proteinExistence type="predicted"/>
<dbReference type="Pfam" id="PF07645">
    <property type="entry name" value="EGF_CA"/>
    <property type="match status" value="1"/>
</dbReference>
<evidence type="ECO:0000259" key="11">
    <source>
        <dbReference type="PROSITE" id="PS50011"/>
    </source>
</evidence>
<dbReference type="GO" id="GO:0005886">
    <property type="term" value="C:plasma membrane"/>
    <property type="evidence" value="ECO:0007669"/>
    <property type="project" value="TreeGrafter"/>
</dbReference>
<dbReference type="GO" id="GO:0007166">
    <property type="term" value="P:cell surface receptor signaling pathway"/>
    <property type="evidence" value="ECO:0007669"/>
    <property type="project" value="InterPro"/>
</dbReference>
<comment type="caution">
    <text evidence="13">The sequence shown here is derived from an EMBL/GenBank/DDBJ whole genome shotgun (WGS) entry which is preliminary data.</text>
</comment>
<evidence type="ECO:0000259" key="12">
    <source>
        <dbReference type="PROSITE" id="PS50026"/>
    </source>
</evidence>
<evidence type="ECO:0000256" key="3">
    <source>
        <dbReference type="ARBA" id="ARBA00022679"/>
    </source>
</evidence>
<keyword evidence="14" id="KW-1185">Reference proteome</keyword>
<dbReference type="SUPFAM" id="SSF56112">
    <property type="entry name" value="Protein kinase-like (PK-like)"/>
    <property type="match status" value="1"/>
</dbReference>
<comment type="caution">
    <text evidence="8">Lacks conserved residue(s) required for the propagation of feature annotation.</text>
</comment>
<evidence type="ECO:0000313" key="14">
    <source>
        <dbReference type="Proteomes" id="UP000604825"/>
    </source>
</evidence>
<evidence type="ECO:0000256" key="4">
    <source>
        <dbReference type="ARBA" id="ARBA00022741"/>
    </source>
</evidence>
<feature type="disulfide bond" evidence="8">
    <location>
        <begin position="142"/>
        <end position="159"/>
    </location>
</feature>
<name>A0A811NBQ2_9POAL</name>
<dbReference type="PROSITE" id="PS00107">
    <property type="entry name" value="PROTEIN_KINASE_ATP"/>
    <property type="match status" value="1"/>
</dbReference>
<keyword evidence="6 9" id="KW-0067">ATP-binding</keyword>
<evidence type="ECO:0000256" key="2">
    <source>
        <dbReference type="ARBA" id="ARBA00022536"/>
    </source>
</evidence>
<dbReference type="SUPFAM" id="SSF57196">
    <property type="entry name" value="EGF/Laminin"/>
    <property type="match status" value="1"/>
</dbReference>
<dbReference type="PANTHER" id="PTHR27005:SF253">
    <property type="entry name" value="PROTEIN KINASE DOMAIN-CONTAINING PROTEIN"/>
    <property type="match status" value="1"/>
</dbReference>
<dbReference type="PROSITE" id="PS00108">
    <property type="entry name" value="PROTEIN_KINASE_ST"/>
    <property type="match status" value="1"/>
</dbReference>
<dbReference type="FunFam" id="1.10.510.10:FF:000084">
    <property type="entry name" value="Wall-associated receptor kinase 2"/>
    <property type="match status" value="1"/>
</dbReference>
<dbReference type="InterPro" id="IPR000719">
    <property type="entry name" value="Prot_kinase_dom"/>
</dbReference>
<dbReference type="Gene3D" id="3.30.200.20">
    <property type="entry name" value="Phosphorylase Kinase, domain 1"/>
    <property type="match status" value="1"/>
</dbReference>
<protein>
    <submittedName>
        <fullName evidence="13">Uncharacterized protein</fullName>
    </submittedName>
</protein>
<dbReference type="PANTHER" id="PTHR27005">
    <property type="entry name" value="WALL-ASSOCIATED RECEPTOR KINASE-LIKE 21"/>
    <property type="match status" value="1"/>
</dbReference>
<keyword evidence="4 9" id="KW-0547">Nucleotide-binding</keyword>
<keyword evidence="10" id="KW-0812">Transmembrane</keyword>
<dbReference type="InterPro" id="IPR001881">
    <property type="entry name" value="EGF-like_Ca-bd_dom"/>
</dbReference>
<feature type="transmembrane region" description="Helical" evidence="10">
    <location>
        <begin position="181"/>
        <end position="206"/>
    </location>
</feature>
<dbReference type="InterPro" id="IPR008271">
    <property type="entry name" value="Ser/Thr_kinase_AS"/>
</dbReference>
<organism evidence="13 14">
    <name type="scientific">Miscanthus lutarioriparius</name>
    <dbReference type="NCBI Taxonomy" id="422564"/>
    <lineage>
        <taxon>Eukaryota</taxon>
        <taxon>Viridiplantae</taxon>
        <taxon>Streptophyta</taxon>
        <taxon>Embryophyta</taxon>
        <taxon>Tracheophyta</taxon>
        <taxon>Spermatophyta</taxon>
        <taxon>Magnoliopsida</taxon>
        <taxon>Liliopsida</taxon>
        <taxon>Poales</taxon>
        <taxon>Poaceae</taxon>
        <taxon>PACMAD clade</taxon>
        <taxon>Panicoideae</taxon>
        <taxon>Andropogonodae</taxon>
        <taxon>Andropogoneae</taxon>
        <taxon>Saccharinae</taxon>
        <taxon>Miscanthus</taxon>
    </lineage>
</organism>
<dbReference type="Gene3D" id="1.10.510.10">
    <property type="entry name" value="Transferase(Phosphotransferase) domain 1"/>
    <property type="match status" value="1"/>
</dbReference>